<dbReference type="Gene3D" id="2.30.40.10">
    <property type="entry name" value="Urease, subunit C, domain 1"/>
    <property type="match status" value="1"/>
</dbReference>
<dbReference type="PANTHER" id="PTHR22642">
    <property type="entry name" value="IMIDAZOLONEPROPIONASE"/>
    <property type="match status" value="1"/>
</dbReference>
<dbReference type="Gene3D" id="3.10.310.70">
    <property type="match status" value="1"/>
</dbReference>
<accession>A0A1I2PRD7</accession>
<dbReference type="Gene3D" id="3.20.20.140">
    <property type="entry name" value="Metal-dependent hydrolases"/>
    <property type="match status" value="1"/>
</dbReference>
<dbReference type="InterPro" id="IPR011059">
    <property type="entry name" value="Metal-dep_hydrolase_composite"/>
</dbReference>
<dbReference type="OrthoDB" id="9767366at2"/>
<name>A0A1I2PRD7_9CLOT</name>
<keyword evidence="3" id="KW-1185">Reference proteome</keyword>
<dbReference type="InterPro" id="IPR013108">
    <property type="entry name" value="Amidohydro_3"/>
</dbReference>
<dbReference type="Proteomes" id="UP000182135">
    <property type="component" value="Unassembled WGS sequence"/>
</dbReference>
<feature type="domain" description="Amidohydrolase 3" evidence="1">
    <location>
        <begin position="47"/>
        <end position="537"/>
    </location>
</feature>
<dbReference type="InterPro" id="IPR032466">
    <property type="entry name" value="Metal_Hydrolase"/>
</dbReference>
<dbReference type="eggNOG" id="COG1574">
    <property type="taxonomic scope" value="Bacteria"/>
</dbReference>
<dbReference type="CDD" id="cd01300">
    <property type="entry name" value="YtcJ_like"/>
    <property type="match status" value="1"/>
</dbReference>
<organism evidence="2 3">
    <name type="scientific">Clostridium cadaveris</name>
    <dbReference type="NCBI Taxonomy" id="1529"/>
    <lineage>
        <taxon>Bacteria</taxon>
        <taxon>Bacillati</taxon>
        <taxon>Bacillota</taxon>
        <taxon>Clostridia</taxon>
        <taxon>Eubacteriales</taxon>
        <taxon>Clostridiaceae</taxon>
        <taxon>Clostridium</taxon>
    </lineage>
</organism>
<gene>
    <name evidence="2" type="ORF">SAMN04487885_13125</name>
</gene>
<dbReference type="RefSeq" id="WP_027638393.1">
    <property type="nucleotide sequence ID" value="NZ_BAAACD010000016.1"/>
</dbReference>
<dbReference type="PANTHER" id="PTHR22642:SF2">
    <property type="entry name" value="PROTEIN LONG AFTER FAR-RED 3"/>
    <property type="match status" value="1"/>
</dbReference>
<dbReference type="EMBL" id="FOOE01000031">
    <property type="protein sequence ID" value="SFG17953.1"/>
    <property type="molecule type" value="Genomic_DNA"/>
</dbReference>
<evidence type="ECO:0000313" key="3">
    <source>
        <dbReference type="Proteomes" id="UP000182135"/>
    </source>
</evidence>
<evidence type="ECO:0000313" key="2">
    <source>
        <dbReference type="EMBL" id="SFG17953.1"/>
    </source>
</evidence>
<reference evidence="2 3" key="1">
    <citation type="submission" date="2016-10" db="EMBL/GenBank/DDBJ databases">
        <authorList>
            <person name="de Groot N.N."/>
        </authorList>
    </citation>
    <scope>NUCLEOTIDE SEQUENCE [LARGE SCALE GENOMIC DNA]</scope>
    <source>
        <strain evidence="2 3">NLAE-zl-G419</strain>
    </source>
</reference>
<dbReference type="AlphaFoldDB" id="A0A1I2PRD7"/>
<dbReference type="SUPFAM" id="SSF51338">
    <property type="entry name" value="Composite domain of metallo-dependent hydrolases"/>
    <property type="match status" value="1"/>
</dbReference>
<dbReference type="SUPFAM" id="SSF51556">
    <property type="entry name" value="Metallo-dependent hydrolases"/>
    <property type="match status" value="1"/>
</dbReference>
<protein>
    <recommendedName>
        <fullName evidence="1">Amidohydrolase 3 domain-containing protein</fullName>
    </recommendedName>
</protein>
<dbReference type="GeneID" id="90546419"/>
<dbReference type="Pfam" id="PF07969">
    <property type="entry name" value="Amidohydro_3"/>
    <property type="match status" value="1"/>
</dbReference>
<proteinExistence type="predicted"/>
<dbReference type="GO" id="GO:0016810">
    <property type="term" value="F:hydrolase activity, acting on carbon-nitrogen (but not peptide) bonds"/>
    <property type="evidence" value="ECO:0007669"/>
    <property type="project" value="InterPro"/>
</dbReference>
<dbReference type="STRING" id="1529.SAMN04487885_13125"/>
<dbReference type="InterPro" id="IPR033932">
    <property type="entry name" value="YtcJ-like"/>
</dbReference>
<sequence>MREIFVNGQVYTVTNGMKEAFVLEDGRFIYVGKNEGALEFKEEESTITDLNGKFVTAGFNDSHMHLVGYGYSLQMIKLGEHTSSLKDMKDAIREFIESKNLRQNEWIRGRGWNHDYFTDENRFPNRYDLDEITTEYPICIIRACGHACVVNSKALEIIGITKDTPQVEGGQFDIDENGEPLGIFRENALNMIYDNIPVPSKEEIKDMIVEASSSLNSYGVTSVQTDDFIVFPTMDYEVIIESFKELESEGRLNVKVYEQAQLVNLELLKEFIEKGYNTGFGSSYFKIGPLKLLGDGSLGARTAYLSSPYEDDPSTSGISVYTQEQFDEMIGYAHANGMQVAVHAIGDEIMVMIVEAIEKALKKNPREDHRHGIVHCQITTKDLINKFKELDLHAYVQSIFLDYDINIVEDRIGKERAKTTYNFKTLMNNGTKVSNGSDCPVELPNVLNGIQCAVTRMNLEGTKGPFLNEEALSVEEAIQSYTTMAAHSSFEENIKGSIECGKCADFVVLDRNLLNSDLKTIKDIKVLETYVDGKCVYRK</sequence>
<evidence type="ECO:0000259" key="1">
    <source>
        <dbReference type="Pfam" id="PF07969"/>
    </source>
</evidence>